<dbReference type="Proteomes" id="UP000293638">
    <property type="component" value="Unassembled WGS sequence"/>
</dbReference>
<protein>
    <recommendedName>
        <fullName evidence="3">Peptidase M50B-like protein</fullName>
    </recommendedName>
</protein>
<dbReference type="EMBL" id="SGXD01000001">
    <property type="protein sequence ID" value="RZS91371.1"/>
    <property type="molecule type" value="Genomic_DNA"/>
</dbReference>
<dbReference type="RefSeq" id="WP_130491449.1">
    <property type="nucleotide sequence ID" value="NZ_SGXD01000001.1"/>
</dbReference>
<keyword evidence="2" id="KW-1185">Reference proteome</keyword>
<sequence>MPEARLQLTRRAVAEHAMLVAGVTGALLVRGAGSRAMLGGVAALAAVLTSTAVHEGAHALAARLHGIRVHGLVVRGLVSAAVRRSPAHDARGHALTCLAGPAASGALLAVAVPLALTARGAVWGTYGQVLALADAVAVLGSVLPLPGTDAARALAGPVRA</sequence>
<reference evidence="1 2" key="1">
    <citation type="submission" date="2019-02" db="EMBL/GenBank/DDBJ databases">
        <title>Genomic Encyclopedia of Type Strains, Phase IV (KMG-IV): sequencing the most valuable type-strain genomes for metagenomic binning, comparative biology and taxonomic classification.</title>
        <authorList>
            <person name="Goeker M."/>
        </authorList>
    </citation>
    <scope>NUCLEOTIDE SEQUENCE [LARGE SCALE GENOMIC DNA]</scope>
    <source>
        <strain evidence="1 2">DSM 45622</strain>
    </source>
</reference>
<comment type="caution">
    <text evidence="1">The sequence shown here is derived from an EMBL/GenBank/DDBJ whole genome shotgun (WGS) entry which is preliminary data.</text>
</comment>
<organism evidence="1 2">
    <name type="scientific">Motilibacter rhizosphaerae</name>
    <dbReference type="NCBI Taxonomy" id="598652"/>
    <lineage>
        <taxon>Bacteria</taxon>
        <taxon>Bacillati</taxon>
        <taxon>Actinomycetota</taxon>
        <taxon>Actinomycetes</taxon>
        <taxon>Motilibacterales</taxon>
        <taxon>Motilibacteraceae</taxon>
        <taxon>Motilibacter</taxon>
    </lineage>
</organism>
<accession>A0A4Q7NVT5</accession>
<evidence type="ECO:0008006" key="3">
    <source>
        <dbReference type="Google" id="ProtNLM"/>
    </source>
</evidence>
<gene>
    <name evidence="1" type="ORF">EV189_0612</name>
</gene>
<proteinExistence type="predicted"/>
<evidence type="ECO:0000313" key="1">
    <source>
        <dbReference type="EMBL" id="RZS91371.1"/>
    </source>
</evidence>
<evidence type="ECO:0000313" key="2">
    <source>
        <dbReference type="Proteomes" id="UP000293638"/>
    </source>
</evidence>
<dbReference type="AlphaFoldDB" id="A0A4Q7NVT5"/>
<name>A0A4Q7NVT5_9ACTN</name>